<feature type="signal peptide" evidence="1">
    <location>
        <begin position="1"/>
        <end position="31"/>
    </location>
</feature>
<dbReference type="RefSeq" id="WP_380023076.1">
    <property type="nucleotide sequence ID" value="NZ_JBHMDY010000002.1"/>
</dbReference>
<accession>A0ABV5JMK0</accession>
<dbReference type="SUPFAM" id="SSF63829">
    <property type="entry name" value="Calcium-dependent phosphotriesterase"/>
    <property type="match status" value="1"/>
</dbReference>
<gene>
    <name evidence="2" type="ORF">ACFFVD_03950</name>
</gene>
<evidence type="ECO:0000313" key="2">
    <source>
        <dbReference type="EMBL" id="MFB9258945.1"/>
    </source>
</evidence>
<keyword evidence="1" id="KW-0732">Signal</keyword>
<evidence type="ECO:0000256" key="1">
    <source>
        <dbReference type="SAM" id="SignalP"/>
    </source>
</evidence>
<reference evidence="2 3" key="1">
    <citation type="submission" date="2024-09" db="EMBL/GenBank/DDBJ databases">
        <authorList>
            <person name="Sun Q."/>
            <person name="Mori K."/>
        </authorList>
    </citation>
    <scope>NUCLEOTIDE SEQUENCE [LARGE SCALE GENOMIC DNA]</scope>
    <source>
        <strain evidence="2 3">CCM 7659</strain>
    </source>
</reference>
<dbReference type="Gene3D" id="2.120.10.30">
    <property type="entry name" value="TolB, C-terminal domain"/>
    <property type="match status" value="1"/>
</dbReference>
<dbReference type="Proteomes" id="UP001589700">
    <property type="component" value="Unassembled WGS sequence"/>
</dbReference>
<feature type="chain" id="PRO_5046398553" evidence="1">
    <location>
        <begin position="32"/>
        <end position="312"/>
    </location>
</feature>
<evidence type="ECO:0000313" key="3">
    <source>
        <dbReference type="Proteomes" id="UP001589700"/>
    </source>
</evidence>
<organism evidence="2 3">
    <name type="scientific">Dietzia aerolata</name>
    <dbReference type="NCBI Taxonomy" id="595984"/>
    <lineage>
        <taxon>Bacteria</taxon>
        <taxon>Bacillati</taxon>
        <taxon>Actinomycetota</taxon>
        <taxon>Actinomycetes</taxon>
        <taxon>Mycobacteriales</taxon>
        <taxon>Dietziaceae</taxon>
        <taxon>Dietzia</taxon>
    </lineage>
</organism>
<name>A0ABV5JMK0_9ACTN</name>
<dbReference type="EMBL" id="JBHMDY010000002">
    <property type="protein sequence ID" value="MFB9258945.1"/>
    <property type="molecule type" value="Genomic_DNA"/>
</dbReference>
<proteinExistence type="predicted"/>
<comment type="caution">
    <text evidence="2">The sequence shown here is derived from an EMBL/GenBank/DDBJ whole genome shotgun (WGS) entry which is preliminary data.</text>
</comment>
<sequence>MFHRIRTARTAATLIALTVVGALGGPPVAAAAPSSHAPLAPCDGAPPRVTGFAEAAAPIVGWRENLVFDGRGRRWVSNVVAGEVVGYDAAGQRVATVPVASPGGLAVTPTGDVAVVTGALLTSPRSEVLVFDPDDDPTARLIATLPAGKNGLASDSGGNLYTTGLQESAIIKLRPDGSVDHAWTGAAAIGGTNGIAIADGVAFVSATLAADTVIYEVPLDNPGAARPHVLTRLPEVPRALDDLAVTDDAIFAAGMTGGEILRVDRQTGSACVLASGIPGPTSVRVAEGFGGYGPGDLFVTSIDGQIRHVAAG</sequence>
<dbReference type="InterPro" id="IPR011042">
    <property type="entry name" value="6-blade_b-propeller_TolB-like"/>
</dbReference>
<keyword evidence="3" id="KW-1185">Reference proteome</keyword>
<protein>
    <submittedName>
        <fullName evidence="2">SMP-30/gluconolactonase/LRE family protein</fullName>
    </submittedName>
</protein>